<keyword evidence="1" id="KW-0813">Transport</keyword>
<dbReference type="EMBL" id="JAMFTH010000005">
    <property type="protein sequence ID" value="MCP8900418.1"/>
    <property type="molecule type" value="Genomic_DNA"/>
</dbReference>
<dbReference type="Pfam" id="PF00005">
    <property type="entry name" value="ABC_tran"/>
    <property type="match status" value="1"/>
</dbReference>
<dbReference type="Gene3D" id="3.40.50.300">
    <property type="entry name" value="P-loop containing nucleotide triphosphate hydrolases"/>
    <property type="match status" value="1"/>
</dbReference>
<keyword evidence="2" id="KW-0547">Nucleotide-binding</keyword>
<dbReference type="PANTHER" id="PTHR24220">
    <property type="entry name" value="IMPORT ATP-BINDING PROTEIN"/>
    <property type="match status" value="1"/>
</dbReference>
<dbReference type="SUPFAM" id="SSF52540">
    <property type="entry name" value="P-loop containing nucleoside triphosphate hydrolases"/>
    <property type="match status" value="1"/>
</dbReference>
<dbReference type="GO" id="GO:0022857">
    <property type="term" value="F:transmembrane transporter activity"/>
    <property type="evidence" value="ECO:0007669"/>
    <property type="project" value="TreeGrafter"/>
</dbReference>
<dbReference type="InterPro" id="IPR027417">
    <property type="entry name" value="P-loop_NTPase"/>
</dbReference>
<evidence type="ECO:0000259" key="5">
    <source>
        <dbReference type="PROSITE" id="PS50893"/>
    </source>
</evidence>
<name>A0A9X2KV10_9GAMM</name>
<dbReference type="InterPro" id="IPR017911">
    <property type="entry name" value="MacB-like_ATP-bd"/>
</dbReference>
<dbReference type="GO" id="GO:0016887">
    <property type="term" value="F:ATP hydrolysis activity"/>
    <property type="evidence" value="ECO:0007669"/>
    <property type="project" value="InterPro"/>
</dbReference>
<dbReference type="InterPro" id="IPR003439">
    <property type="entry name" value="ABC_transporter-like_ATP-bd"/>
</dbReference>
<evidence type="ECO:0000313" key="7">
    <source>
        <dbReference type="Proteomes" id="UP001139319"/>
    </source>
</evidence>
<dbReference type="CDD" id="cd03255">
    <property type="entry name" value="ABC_MJ0796_LolCDE_FtsE"/>
    <property type="match status" value="1"/>
</dbReference>
<dbReference type="FunFam" id="3.40.50.300:FF:000032">
    <property type="entry name" value="Export ABC transporter ATP-binding protein"/>
    <property type="match status" value="1"/>
</dbReference>
<gene>
    <name evidence="6" type="ORF">M6D89_14020</name>
</gene>
<dbReference type="PANTHER" id="PTHR24220:SF86">
    <property type="entry name" value="ABC TRANSPORTER ABCH.1"/>
    <property type="match status" value="1"/>
</dbReference>
<dbReference type="SMART" id="SM00382">
    <property type="entry name" value="AAA"/>
    <property type="match status" value="1"/>
</dbReference>
<dbReference type="Proteomes" id="UP001139319">
    <property type="component" value="Unassembled WGS sequence"/>
</dbReference>
<sequence length="229" mass="25541">MIELDNLRKDYRSGDITVAALQGVSQSITENEFIAIMGPSGSGKSTLMNILGCLDQPTGGRFYLGGREVSAMSDDELAAVRNRDIGFVFQSFHLLPRLNIVRNVMLPLRYSDIDPAEARARAEQMLARVNLEHRLEHVPNELSGGQRQRVAIARALVNRPKIIFADEPTGNLDSKTSVEIMELFSELHRAGQTIILVTHEPEIAEYAQKVIHMRDGKIEKVEHNASVVR</sequence>
<protein>
    <submittedName>
        <fullName evidence="6">ABC transporter ATP-binding protein</fullName>
    </submittedName>
</protein>
<comment type="similarity">
    <text evidence="4">Belongs to the ABC transporter superfamily. Macrolide exporter (TC 3.A.1.122) family.</text>
</comment>
<keyword evidence="3 6" id="KW-0067">ATP-binding</keyword>
<reference evidence="6" key="2">
    <citation type="submission" date="2023-01" db="EMBL/GenBank/DDBJ databases">
        <title>Gilvimarinus xylanilyticus HB14 isolated from Caulerpa lentillifera aquaculture base in Hainan, China.</title>
        <authorList>
            <person name="Zhang Y.-J."/>
        </authorList>
    </citation>
    <scope>NUCLEOTIDE SEQUENCE</scope>
    <source>
        <strain evidence="6">HB14</strain>
    </source>
</reference>
<dbReference type="GO" id="GO:0005886">
    <property type="term" value="C:plasma membrane"/>
    <property type="evidence" value="ECO:0007669"/>
    <property type="project" value="TreeGrafter"/>
</dbReference>
<evidence type="ECO:0000256" key="3">
    <source>
        <dbReference type="ARBA" id="ARBA00022840"/>
    </source>
</evidence>
<keyword evidence="7" id="KW-1185">Reference proteome</keyword>
<dbReference type="InterPro" id="IPR003593">
    <property type="entry name" value="AAA+_ATPase"/>
</dbReference>
<dbReference type="InterPro" id="IPR015854">
    <property type="entry name" value="ABC_transpr_LolD-like"/>
</dbReference>
<dbReference type="InterPro" id="IPR017871">
    <property type="entry name" value="ABC_transporter-like_CS"/>
</dbReference>
<organism evidence="6 7">
    <name type="scientific">Gilvimarinus xylanilyticus</name>
    <dbReference type="NCBI Taxonomy" id="2944139"/>
    <lineage>
        <taxon>Bacteria</taxon>
        <taxon>Pseudomonadati</taxon>
        <taxon>Pseudomonadota</taxon>
        <taxon>Gammaproteobacteria</taxon>
        <taxon>Cellvibrionales</taxon>
        <taxon>Cellvibrionaceae</taxon>
        <taxon>Gilvimarinus</taxon>
    </lineage>
</organism>
<feature type="domain" description="ABC transporter" evidence="5">
    <location>
        <begin position="2"/>
        <end position="229"/>
    </location>
</feature>
<evidence type="ECO:0000256" key="4">
    <source>
        <dbReference type="ARBA" id="ARBA00038388"/>
    </source>
</evidence>
<reference evidence="6" key="1">
    <citation type="submission" date="2022-05" db="EMBL/GenBank/DDBJ databases">
        <authorList>
            <person name="Sun H.-N."/>
        </authorList>
    </citation>
    <scope>NUCLEOTIDE SEQUENCE</scope>
    <source>
        <strain evidence="6">HB14</strain>
    </source>
</reference>
<evidence type="ECO:0000256" key="2">
    <source>
        <dbReference type="ARBA" id="ARBA00022741"/>
    </source>
</evidence>
<dbReference type="PROSITE" id="PS00211">
    <property type="entry name" value="ABC_TRANSPORTER_1"/>
    <property type="match status" value="1"/>
</dbReference>
<comment type="caution">
    <text evidence="6">The sequence shown here is derived from an EMBL/GenBank/DDBJ whole genome shotgun (WGS) entry which is preliminary data.</text>
</comment>
<dbReference type="AlphaFoldDB" id="A0A9X2KV10"/>
<evidence type="ECO:0000313" key="6">
    <source>
        <dbReference type="EMBL" id="MCP8900418.1"/>
    </source>
</evidence>
<dbReference type="GO" id="GO:1902495">
    <property type="term" value="C:transmembrane transporter complex"/>
    <property type="evidence" value="ECO:0007669"/>
    <property type="project" value="UniProtKB-ARBA"/>
</dbReference>
<dbReference type="PROSITE" id="PS50893">
    <property type="entry name" value="ABC_TRANSPORTER_2"/>
    <property type="match status" value="1"/>
</dbReference>
<evidence type="ECO:0000256" key="1">
    <source>
        <dbReference type="ARBA" id="ARBA00022448"/>
    </source>
</evidence>
<proteinExistence type="inferred from homology"/>
<dbReference type="GO" id="GO:0005524">
    <property type="term" value="F:ATP binding"/>
    <property type="evidence" value="ECO:0007669"/>
    <property type="project" value="UniProtKB-KW"/>
</dbReference>
<accession>A0A9X2KV10</accession>